<reference evidence="1 2" key="1">
    <citation type="journal article" date="2018" name="Front. Plant Sci.">
        <title>Red Clover (Trifolium pratense) and Zigzag Clover (T. medium) - A Picture of Genomic Similarities and Differences.</title>
        <authorList>
            <person name="Dluhosova J."/>
            <person name="Istvanek J."/>
            <person name="Nedelnik J."/>
            <person name="Repkova J."/>
        </authorList>
    </citation>
    <scope>NUCLEOTIDE SEQUENCE [LARGE SCALE GENOMIC DNA]</scope>
    <source>
        <strain evidence="2">cv. 10/8</strain>
        <tissue evidence="1">Leaf</tissue>
    </source>
</reference>
<accession>A0A392S212</accession>
<name>A0A392S212_9FABA</name>
<dbReference type="Proteomes" id="UP000265520">
    <property type="component" value="Unassembled WGS sequence"/>
</dbReference>
<organism evidence="1 2">
    <name type="scientific">Trifolium medium</name>
    <dbReference type="NCBI Taxonomy" id="97028"/>
    <lineage>
        <taxon>Eukaryota</taxon>
        <taxon>Viridiplantae</taxon>
        <taxon>Streptophyta</taxon>
        <taxon>Embryophyta</taxon>
        <taxon>Tracheophyta</taxon>
        <taxon>Spermatophyta</taxon>
        <taxon>Magnoliopsida</taxon>
        <taxon>eudicotyledons</taxon>
        <taxon>Gunneridae</taxon>
        <taxon>Pentapetalae</taxon>
        <taxon>rosids</taxon>
        <taxon>fabids</taxon>
        <taxon>Fabales</taxon>
        <taxon>Fabaceae</taxon>
        <taxon>Papilionoideae</taxon>
        <taxon>50 kb inversion clade</taxon>
        <taxon>NPAAA clade</taxon>
        <taxon>Hologalegina</taxon>
        <taxon>IRL clade</taxon>
        <taxon>Trifolieae</taxon>
        <taxon>Trifolium</taxon>
    </lineage>
</organism>
<dbReference type="EMBL" id="LXQA010311040">
    <property type="protein sequence ID" value="MCI42943.1"/>
    <property type="molecule type" value="Genomic_DNA"/>
</dbReference>
<comment type="caution">
    <text evidence="1">The sequence shown here is derived from an EMBL/GenBank/DDBJ whole genome shotgun (WGS) entry which is preliminary data.</text>
</comment>
<dbReference type="AlphaFoldDB" id="A0A392S212"/>
<evidence type="ECO:0000313" key="1">
    <source>
        <dbReference type="EMBL" id="MCI42943.1"/>
    </source>
</evidence>
<protein>
    <submittedName>
        <fullName evidence="1">Uncharacterized protein</fullName>
    </submittedName>
</protein>
<sequence>MLNKPNETPNALCAAPDPPVTIAVAVG</sequence>
<proteinExistence type="predicted"/>
<keyword evidence="2" id="KW-1185">Reference proteome</keyword>
<evidence type="ECO:0000313" key="2">
    <source>
        <dbReference type="Proteomes" id="UP000265520"/>
    </source>
</evidence>
<feature type="non-terminal residue" evidence="1">
    <location>
        <position position="27"/>
    </location>
</feature>